<dbReference type="EMBL" id="FJUY01000013">
    <property type="protein sequence ID" value="CZT22286.1"/>
    <property type="molecule type" value="Genomic_DNA"/>
</dbReference>
<dbReference type="AlphaFoldDB" id="A0A2D3VEJ1"/>
<dbReference type="STRING" id="112498.A0A2D3VEJ1"/>
<dbReference type="RefSeq" id="XP_023629175.1">
    <property type="nucleotide sequence ID" value="XM_023773407.1"/>
</dbReference>
<feature type="region of interest" description="Disordered" evidence="1">
    <location>
        <begin position="60"/>
        <end position="101"/>
    </location>
</feature>
<dbReference type="PANTHER" id="PTHR28527:SF1">
    <property type="entry name" value="SWI5-DEPENDENT RECOMBINATION DNA REPAIR PROTEIN 1"/>
    <property type="match status" value="1"/>
</dbReference>
<protein>
    <recommendedName>
        <fullName evidence="4">DNA repair protein Dds20/Mei5</fullName>
    </recommendedName>
</protein>
<sequence>MSSSPLGVKRRRVEDATRRLTKPFVSPMRTNKPTAAPLPPATTSQPFVYTPSSLAHTVQVAYPPPKPTISSPRPLSRKYTTTTPVRRPATSLTSSRKKLASPEEVAAQKAIAIIEAQIRRTKNDLDTLKQAQHITSTSTDADLEQLADKWRLASQAIAEDLFGAVKERVCRMGGVAAWREMEKKKHDRMHGIGEFAREEEVIQPDDADCEFDDEGEELPEDEQEYRKKMKRQAEREMAEAAEGIEDIQTEPGDATGKEKLWEEPGNDDDSFAMDMMLRSLNIELDVIGYDRVEQRWIL</sequence>
<proteinExistence type="predicted"/>
<feature type="region of interest" description="Disordered" evidence="1">
    <location>
        <begin position="213"/>
        <end position="258"/>
    </location>
</feature>
<feature type="region of interest" description="Disordered" evidence="1">
    <location>
        <begin position="1"/>
        <end position="44"/>
    </location>
</feature>
<organism evidence="2 3">
    <name type="scientific">Ramularia collo-cygni</name>
    <dbReference type="NCBI Taxonomy" id="112498"/>
    <lineage>
        <taxon>Eukaryota</taxon>
        <taxon>Fungi</taxon>
        <taxon>Dikarya</taxon>
        <taxon>Ascomycota</taxon>
        <taxon>Pezizomycotina</taxon>
        <taxon>Dothideomycetes</taxon>
        <taxon>Dothideomycetidae</taxon>
        <taxon>Mycosphaerellales</taxon>
        <taxon>Mycosphaerellaceae</taxon>
        <taxon>Ramularia</taxon>
    </lineage>
</organism>
<reference evidence="2 3" key="1">
    <citation type="submission" date="2016-03" db="EMBL/GenBank/DDBJ databases">
        <authorList>
            <person name="Ploux O."/>
        </authorList>
    </citation>
    <scope>NUCLEOTIDE SEQUENCE [LARGE SCALE GENOMIC DNA]</scope>
    <source>
        <strain evidence="2 3">URUG2</strain>
    </source>
</reference>
<gene>
    <name evidence="2" type="ORF">RCC_08155</name>
</gene>
<dbReference type="OrthoDB" id="27934at2759"/>
<accession>A0A2D3VEJ1</accession>
<evidence type="ECO:0000313" key="3">
    <source>
        <dbReference type="Proteomes" id="UP000225277"/>
    </source>
</evidence>
<keyword evidence="3" id="KW-1185">Reference proteome</keyword>
<name>A0A2D3VEJ1_9PEZI</name>
<dbReference type="GO" id="GO:0006310">
    <property type="term" value="P:DNA recombination"/>
    <property type="evidence" value="ECO:0007669"/>
    <property type="project" value="TreeGrafter"/>
</dbReference>
<dbReference type="GeneID" id="35603255"/>
<dbReference type="Gene3D" id="6.10.140.1020">
    <property type="match status" value="1"/>
</dbReference>
<feature type="compositionally biased region" description="Acidic residues" evidence="1">
    <location>
        <begin position="213"/>
        <end position="223"/>
    </location>
</feature>
<dbReference type="PANTHER" id="PTHR28527">
    <property type="entry name" value="MATING-TYPE SWITCHING PROTEIN SWI2-RELATED"/>
    <property type="match status" value="1"/>
</dbReference>
<dbReference type="Proteomes" id="UP000225277">
    <property type="component" value="Unassembled WGS sequence"/>
</dbReference>
<feature type="compositionally biased region" description="Polar residues" evidence="1">
    <location>
        <begin position="78"/>
        <end position="94"/>
    </location>
</feature>
<evidence type="ECO:0000256" key="1">
    <source>
        <dbReference type="SAM" id="MobiDB-lite"/>
    </source>
</evidence>
<evidence type="ECO:0008006" key="4">
    <source>
        <dbReference type="Google" id="ProtNLM"/>
    </source>
</evidence>
<evidence type="ECO:0000313" key="2">
    <source>
        <dbReference type="EMBL" id="CZT22286.1"/>
    </source>
</evidence>